<keyword evidence="3" id="KW-1185">Reference proteome</keyword>
<dbReference type="EMBL" id="DS268645">
    <property type="protein sequence ID" value="EFO96552.1"/>
    <property type="molecule type" value="Genomic_DNA"/>
</dbReference>
<accession>E3NFW3</accession>
<dbReference type="AlphaFoldDB" id="E3NFW3"/>
<evidence type="ECO:0000313" key="3">
    <source>
        <dbReference type="Proteomes" id="UP000008281"/>
    </source>
</evidence>
<sequence length="126" mass="13268">MPIAPQQNLENDKNLFQAWQTNLNNFQEEGEERASDRMRAKEEKKNKILSSLLAIKTVFAPQKPQPILAPQAPPDDSSAAGAPADSYAAGTPADSCAARILGDSSAAGAPADSSAAGSPDDSIKRF</sequence>
<dbReference type="Proteomes" id="UP000008281">
    <property type="component" value="Unassembled WGS sequence"/>
</dbReference>
<dbReference type="HOGENOM" id="CLU_1983636_0_0_1"/>
<name>E3NFW3_CAERE</name>
<evidence type="ECO:0000256" key="1">
    <source>
        <dbReference type="SAM" id="MobiDB-lite"/>
    </source>
</evidence>
<dbReference type="InParanoid" id="E3NFW3"/>
<feature type="compositionally biased region" description="Low complexity" evidence="1">
    <location>
        <begin position="105"/>
        <end position="120"/>
    </location>
</feature>
<feature type="region of interest" description="Disordered" evidence="1">
    <location>
        <begin position="105"/>
        <end position="126"/>
    </location>
</feature>
<gene>
    <name evidence="2" type="ORF">CRE_23146</name>
</gene>
<feature type="compositionally biased region" description="Low complexity" evidence="1">
    <location>
        <begin position="74"/>
        <end position="89"/>
    </location>
</feature>
<protein>
    <submittedName>
        <fullName evidence="2">Uncharacterized protein</fullName>
    </submittedName>
</protein>
<feature type="region of interest" description="Disordered" evidence="1">
    <location>
        <begin position="64"/>
        <end position="91"/>
    </location>
</feature>
<evidence type="ECO:0000313" key="2">
    <source>
        <dbReference type="EMBL" id="EFO96552.1"/>
    </source>
</evidence>
<reference evidence="2" key="1">
    <citation type="submission" date="2007-07" db="EMBL/GenBank/DDBJ databases">
        <title>PCAP assembly of the Caenorhabditis remanei genome.</title>
        <authorList>
            <consortium name="The Caenorhabditis remanei Sequencing Consortium"/>
            <person name="Wilson R.K."/>
        </authorList>
    </citation>
    <scope>NUCLEOTIDE SEQUENCE [LARGE SCALE GENOMIC DNA]</scope>
    <source>
        <strain evidence="2">PB4641</strain>
    </source>
</reference>
<organism evidence="3">
    <name type="scientific">Caenorhabditis remanei</name>
    <name type="common">Caenorhabditis vulgaris</name>
    <dbReference type="NCBI Taxonomy" id="31234"/>
    <lineage>
        <taxon>Eukaryota</taxon>
        <taxon>Metazoa</taxon>
        <taxon>Ecdysozoa</taxon>
        <taxon>Nematoda</taxon>
        <taxon>Chromadorea</taxon>
        <taxon>Rhabditida</taxon>
        <taxon>Rhabditina</taxon>
        <taxon>Rhabditomorpha</taxon>
        <taxon>Rhabditoidea</taxon>
        <taxon>Rhabditidae</taxon>
        <taxon>Peloderinae</taxon>
        <taxon>Caenorhabditis</taxon>
    </lineage>
</organism>
<proteinExistence type="predicted"/>